<comment type="caution">
    <text evidence="4">The sequence shown here is derived from an EMBL/GenBank/DDBJ whole genome shotgun (WGS) entry which is preliminary data.</text>
</comment>
<dbReference type="SMART" id="SM00903">
    <property type="entry name" value="Flavin_Reduct"/>
    <property type="match status" value="1"/>
</dbReference>
<feature type="domain" description="Flavin reductase like" evidence="3">
    <location>
        <begin position="38"/>
        <end position="182"/>
    </location>
</feature>
<evidence type="ECO:0000313" key="5">
    <source>
        <dbReference type="Proteomes" id="UP001500124"/>
    </source>
</evidence>
<proteinExistence type="predicted"/>
<dbReference type="PANTHER" id="PTHR30466">
    <property type="entry name" value="FLAVIN REDUCTASE"/>
    <property type="match status" value="1"/>
</dbReference>
<keyword evidence="5" id="KW-1185">Reference proteome</keyword>
<name>A0ABP9LMF6_9ACTN</name>
<organism evidence="4 5">
    <name type="scientific">Streptomyces similanensis</name>
    <dbReference type="NCBI Taxonomy" id="1274988"/>
    <lineage>
        <taxon>Bacteria</taxon>
        <taxon>Bacillati</taxon>
        <taxon>Actinomycetota</taxon>
        <taxon>Actinomycetes</taxon>
        <taxon>Kitasatosporales</taxon>
        <taxon>Streptomycetaceae</taxon>
        <taxon>Streptomyces</taxon>
    </lineage>
</organism>
<dbReference type="InterPro" id="IPR012349">
    <property type="entry name" value="Split_barrel_FMN-bd"/>
</dbReference>
<accession>A0ABP9LMF6</accession>
<reference evidence="5" key="1">
    <citation type="journal article" date="2019" name="Int. J. Syst. Evol. Microbiol.">
        <title>The Global Catalogue of Microorganisms (GCM) 10K type strain sequencing project: providing services to taxonomists for standard genome sequencing and annotation.</title>
        <authorList>
            <consortium name="The Broad Institute Genomics Platform"/>
            <consortium name="The Broad Institute Genome Sequencing Center for Infectious Disease"/>
            <person name="Wu L."/>
            <person name="Ma J."/>
        </authorList>
    </citation>
    <scope>NUCLEOTIDE SEQUENCE [LARGE SCALE GENOMIC DNA]</scope>
    <source>
        <strain evidence="5">JCM 18410</strain>
    </source>
</reference>
<dbReference type="InterPro" id="IPR002563">
    <property type="entry name" value="Flavin_Rdtase-like_dom"/>
</dbReference>
<gene>
    <name evidence="4" type="ORF">GCM10023336_70040</name>
</gene>
<evidence type="ECO:0000313" key="4">
    <source>
        <dbReference type="EMBL" id="GAA5078405.1"/>
    </source>
</evidence>
<feature type="region of interest" description="Disordered" evidence="2">
    <location>
        <begin position="1"/>
        <end position="29"/>
    </location>
</feature>
<evidence type="ECO:0000259" key="3">
    <source>
        <dbReference type="SMART" id="SM00903"/>
    </source>
</evidence>
<sequence>MTAHQPAHATHVVPAPTAEPSAAGPPGGAGADEFRAFMASWPSGVSVVTAQHRDEDPSGCTVNAVLSWSLRPPMIGVCLSATSRTLRAVRASGSFGVNILSWDQRRLIDQFATAPAHERFAGVDPLHPAGPALLRGAAAAARFAVCATFAYADHVLVIGQPVGPLHAEDVSPVVLHNRSRCHLTEV</sequence>
<dbReference type="Proteomes" id="UP001500124">
    <property type="component" value="Unassembled WGS sequence"/>
</dbReference>
<dbReference type="Pfam" id="PF01613">
    <property type="entry name" value="Flavin_Reduct"/>
    <property type="match status" value="1"/>
</dbReference>
<dbReference type="InterPro" id="IPR050268">
    <property type="entry name" value="NADH-dep_flavin_reductase"/>
</dbReference>
<dbReference type="RefSeq" id="WP_345672058.1">
    <property type="nucleotide sequence ID" value="NZ_BAABKC010000128.1"/>
</dbReference>
<dbReference type="Gene3D" id="2.30.110.10">
    <property type="entry name" value="Electron Transport, Fmn-binding Protein, Chain A"/>
    <property type="match status" value="1"/>
</dbReference>
<dbReference type="SUPFAM" id="SSF50475">
    <property type="entry name" value="FMN-binding split barrel"/>
    <property type="match status" value="1"/>
</dbReference>
<dbReference type="EMBL" id="BAABKC010000128">
    <property type="protein sequence ID" value="GAA5078405.1"/>
    <property type="molecule type" value="Genomic_DNA"/>
</dbReference>
<feature type="compositionally biased region" description="Low complexity" evidence="2">
    <location>
        <begin position="14"/>
        <end position="24"/>
    </location>
</feature>
<dbReference type="PANTHER" id="PTHR30466:SF1">
    <property type="entry name" value="FMN REDUCTASE (NADH) RUTF"/>
    <property type="match status" value="1"/>
</dbReference>
<evidence type="ECO:0000256" key="2">
    <source>
        <dbReference type="SAM" id="MobiDB-lite"/>
    </source>
</evidence>
<evidence type="ECO:0000256" key="1">
    <source>
        <dbReference type="ARBA" id="ARBA00023002"/>
    </source>
</evidence>
<protein>
    <recommendedName>
        <fullName evidence="3">Flavin reductase like domain-containing protein</fullName>
    </recommendedName>
</protein>
<keyword evidence="1" id="KW-0560">Oxidoreductase</keyword>